<evidence type="ECO:0008006" key="3">
    <source>
        <dbReference type="Google" id="ProtNLM"/>
    </source>
</evidence>
<evidence type="ECO:0000313" key="1">
    <source>
        <dbReference type="EMBL" id="CCW16077.1"/>
    </source>
</evidence>
<gene>
    <name evidence="1" type="ORF">EBBID32_4080</name>
</gene>
<reference evidence="1 2" key="1">
    <citation type="submission" date="2013-03" db="EMBL/GenBank/DDBJ databases">
        <authorList>
            <person name="Le V."/>
        </authorList>
    </citation>
    <scope>NUCLEOTIDE SEQUENCE [LARGE SCALE GENOMIC DNA]</scope>
    <source>
        <strain evidence="1 2">BiD32</strain>
    </source>
</reference>
<protein>
    <recommendedName>
        <fullName evidence="3">Regulatory protein RecX</fullName>
    </recommendedName>
</protein>
<keyword evidence="2" id="KW-1185">Reference proteome</keyword>
<organism evidence="1 2">
    <name type="scientific">Sphingobium indicum BiD32</name>
    <dbReference type="NCBI Taxonomy" id="1301087"/>
    <lineage>
        <taxon>Bacteria</taxon>
        <taxon>Pseudomonadati</taxon>
        <taxon>Pseudomonadota</taxon>
        <taxon>Alphaproteobacteria</taxon>
        <taxon>Sphingomonadales</taxon>
        <taxon>Sphingomonadaceae</taxon>
        <taxon>Sphingobium</taxon>
    </lineage>
</organism>
<accession>N1MKB2</accession>
<proteinExistence type="predicted"/>
<dbReference type="EMBL" id="CAVK010000017">
    <property type="protein sequence ID" value="CCW16077.1"/>
    <property type="molecule type" value="Genomic_DNA"/>
</dbReference>
<reference evidence="2" key="2">
    <citation type="submission" date="2013-04" db="EMBL/GenBank/DDBJ databases">
        <title>Bisphenol A degrading Sphingobium sp. strain BiD32.</title>
        <authorList>
            <person name="Nielsen J.L."/>
            <person name="Zhou N.A."/>
            <person name="Kjeldal H."/>
        </authorList>
    </citation>
    <scope>NUCLEOTIDE SEQUENCE [LARGE SCALE GENOMIC DNA]</scope>
    <source>
        <strain evidence="2">BiD32</strain>
    </source>
</reference>
<evidence type="ECO:0000313" key="2">
    <source>
        <dbReference type="Proteomes" id="UP000013201"/>
    </source>
</evidence>
<dbReference type="Proteomes" id="UP000013201">
    <property type="component" value="Unassembled WGS sequence"/>
</dbReference>
<sequence length="174" mass="19138">MTSKRPRAPLDEDSLREAALRYVSRFATSRGKLLAYLQRKIKERGWGGEQPADLPALVERLAALNYVDDSQYAVMKSAALGRRGYGARRISESLRAAGIAPADRADADAQVDAETWLAAERYARRKRVGPYAAAAPDPKQRDKAIAAFLRAGHSYAIARRWVDAAPGEVPEAEE</sequence>
<name>N1MKB2_9SPHN</name>
<comment type="caution">
    <text evidence="1">The sequence shown here is derived from an EMBL/GenBank/DDBJ whole genome shotgun (WGS) entry which is preliminary data.</text>
</comment>
<dbReference type="OrthoDB" id="7432442at2"/>
<dbReference type="RefSeq" id="WP_006949772.1">
    <property type="nucleotide sequence ID" value="NZ_CAVK010000017.1"/>
</dbReference>
<dbReference type="AlphaFoldDB" id="N1MKB2"/>